<dbReference type="Pfam" id="PF03781">
    <property type="entry name" value="FGE-sulfatase"/>
    <property type="match status" value="1"/>
</dbReference>
<dbReference type="AlphaFoldDB" id="A0A3T0N908"/>
<organism evidence="2 3">
    <name type="scientific">Parasedimentitalea marina</name>
    <dbReference type="NCBI Taxonomy" id="2483033"/>
    <lineage>
        <taxon>Bacteria</taxon>
        <taxon>Pseudomonadati</taxon>
        <taxon>Pseudomonadota</taxon>
        <taxon>Alphaproteobacteria</taxon>
        <taxon>Rhodobacterales</taxon>
        <taxon>Paracoccaceae</taxon>
        <taxon>Parasedimentitalea</taxon>
    </lineage>
</organism>
<dbReference type="SUPFAM" id="SSF56436">
    <property type="entry name" value="C-type lectin-like"/>
    <property type="match status" value="1"/>
</dbReference>
<reference evidence="2 3" key="1">
    <citation type="submission" date="2018-10" db="EMBL/GenBank/DDBJ databases">
        <title>Parasedimentitalea marina sp. nov., a psychrophilic bacterium isolated from deep seawater of the New Britain Trench.</title>
        <authorList>
            <person name="Cao J."/>
        </authorList>
    </citation>
    <scope>NUCLEOTIDE SEQUENCE [LARGE SCALE GENOMIC DNA]</scope>
    <source>
        <strain evidence="2 3">W43</strain>
    </source>
</reference>
<dbReference type="InterPro" id="IPR005532">
    <property type="entry name" value="SUMF_dom"/>
</dbReference>
<name>A0A3T0N908_9RHOB</name>
<dbReference type="OrthoDB" id="9768004at2"/>
<evidence type="ECO:0000313" key="3">
    <source>
        <dbReference type="Proteomes" id="UP000283063"/>
    </source>
</evidence>
<dbReference type="EMBL" id="CP033219">
    <property type="protein sequence ID" value="AZV80442.1"/>
    <property type="molecule type" value="Genomic_DNA"/>
</dbReference>
<dbReference type="InterPro" id="IPR051043">
    <property type="entry name" value="Sulfatase_Mod_Factor_Kinase"/>
</dbReference>
<accession>A0A3T0N908</accession>
<dbReference type="PANTHER" id="PTHR23150:SF19">
    <property type="entry name" value="FORMYLGLYCINE-GENERATING ENZYME"/>
    <property type="match status" value="1"/>
</dbReference>
<proteinExistence type="predicted"/>
<dbReference type="GO" id="GO:0120147">
    <property type="term" value="F:formylglycine-generating oxidase activity"/>
    <property type="evidence" value="ECO:0007669"/>
    <property type="project" value="TreeGrafter"/>
</dbReference>
<dbReference type="KEGG" id="sedi:EBB79_12410"/>
<feature type="domain" description="Sulfatase-modifying factor enzyme-like" evidence="1">
    <location>
        <begin position="12"/>
        <end position="247"/>
    </location>
</feature>
<sequence length="249" mass="27516">MWWPETPQITDLPETVAIPAGSYNYRPSGDFRIGTRSVDPPSEQRSAGTGFEIMKYPVSEAQYALCVAAEACNPTATTGQADAAQIDISYVDATGFARWYSKMTRQTWRLPTDDEWVRAAGDRYVDSGLGISANETDPSKRWLANYRQMLTVRGDTDTEIHQRGHFGDNEFGVSDMAGNVWEWTESCFVNGQLSADGSEITEQTSYCGVRAVQGKHRAFIIDFVRDAKVGGCAAGIPPDYLGFRLVREG</sequence>
<dbReference type="PANTHER" id="PTHR23150">
    <property type="entry name" value="SULFATASE MODIFYING FACTOR 1, 2"/>
    <property type="match status" value="1"/>
</dbReference>
<gene>
    <name evidence="2" type="ORF">EBB79_12410</name>
</gene>
<dbReference type="InterPro" id="IPR042095">
    <property type="entry name" value="SUMF_sf"/>
</dbReference>
<evidence type="ECO:0000313" key="2">
    <source>
        <dbReference type="EMBL" id="AZV80442.1"/>
    </source>
</evidence>
<keyword evidence="3" id="KW-1185">Reference proteome</keyword>
<dbReference type="InterPro" id="IPR016187">
    <property type="entry name" value="CTDL_fold"/>
</dbReference>
<dbReference type="Gene3D" id="3.90.1580.10">
    <property type="entry name" value="paralog of FGE (formylglycine-generating enzyme)"/>
    <property type="match status" value="1"/>
</dbReference>
<protein>
    <submittedName>
        <fullName evidence="2">Formylglycine-generating enzyme family protein</fullName>
    </submittedName>
</protein>
<evidence type="ECO:0000259" key="1">
    <source>
        <dbReference type="Pfam" id="PF03781"/>
    </source>
</evidence>
<dbReference type="Proteomes" id="UP000283063">
    <property type="component" value="Chromosome"/>
</dbReference>